<comment type="caution">
    <text evidence="2">The sequence shown here is derived from an EMBL/GenBank/DDBJ whole genome shotgun (WGS) entry which is preliminary data.</text>
</comment>
<evidence type="ECO:0008006" key="4">
    <source>
        <dbReference type="Google" id="ProtNLM"/>
    </source>
</evidence>
<keyword evidence="1" id="KW-1133">Transmembrane helix</keyword>
<dbReference type="RefSeq" id="WP_167035467.1">
    <property type="nucleotide sequence ID" value="NZ_BAAANA010000002.1"/>
</dbReference>
<evidence type="ECO:0000256" key="1">
    <source>
        <dbReference type="SAM" id="Phobius"/>
    </source>
</evidence>
<evidence type="ECO:0000313" key="2">
    <source>
        <dbReference type="EMBL" id="NNH04734.1"/>
    </source>
</evidence>
<dbReference type="Proteomes" id="UP000543598">
    <property type="component" value="Unassembled WGS sequence"/>
</dbReference>
<keyword evidence="1" id="KW-0472">Membrane</keyword>
<protein>
    <recommendedName>
        <fullName evidence="4">Flagellar biosynthesis protein FlhA</fullName>
    </recommendedName>
</protein>
<proteinExistence type="predicted"/>
<organism evidence="2 3">
    <name type="scientific">Microbacterium ulmi</name>
    <dbReference type="NCBI Taxonomy" id="179095"/>
    <lineage>
        <taxon>Bacteria</taxon>
        <taxon>Bacillati</taxon>
        <taxon>Actinomycetota</taxon>
        <taxon>Actinomycetes</taxon>
        <taxon>Micrococcales</taxon>
        <taxon>Microbacteriaceae</taxon>
        <taxon>Microbacterium</taxon>
    </lineage>
</organism>
<dbReference type="EMBL" id="JABEMB010000022">
    <property type="protein sequence ID" value="NNH04734.1"/>
    <property type="molecule type" value="Genomic_DNA"/>
</dbReference>
<name>A0A7Y2M2T2_9MICO</name>
<accession>A0A7Y2M2T2</accession>
<sequence>MGKSTVWTVVGVVVAVVIAWFLVNAIFQVVWFIARLGMVAIVALIVFLVLRMLFARRDADD</sequence>
<evidence type="ECO:0000313" key="3">
    <source>
        <dbReference type="Proteomes" id="UP000543598"/>
    </source>
</evidence>
<dbReference type="AlphaFoldDB" id="A0A7Y2M2T2"/>
<reference evidence="2 3" key="1">
    <citation type="submission" date="2020-05" db="EMBL/GenBank/DDBJ databases">
        <title>MicrobeNet Type strains.</title>
        <authorList>
            <person name="Nicholson A.C."/>
        </authorList>
    </citation>
    <scope>NUCLEOTIDE SEQUENCE [LARGE SCALE GENOMIC DNA]</scope>
    <source>
        <strain evidence="2 3">JCM 14282</strain>
    </source>
</reference>
<keyword evidence="1" id="KW-0812">Transmembrane</keyword>
<keyword evidence="3" id="KW-1185">Reference proteome</keyword>
<feature type="transmembrane region" description="Helical" evidence="1">
    <location>
        <begin position="33"/>
        <end position="54"/>
    </location>
</feature>
<gene>
    <name evidence="2" type="ORF">HLA99_12850</name>
</gene>
<feature type="transmembrane region" description="Helical" evidence="1">
    <location>
        <begin position="7"/>
        <end position="27"/>
    </location>
</feature>